<organism evidence="1 2">
    <name type="scientific">Rhodoferax lithotrophicus</name>
    <dbReference type="NCBI Taxonomy" id="2798804"/>
    <lineage>
        <taxon>Bacteria</taxon>
        <taxon>Pseudomonadati</taxon>
        <taxon>Pseudomonadota</taxon>
        <taxon>Betaproteobacteria</taxon>
        <taxon>Burkholderiales</taxon>
        <taxon>Comamonadaceae</taxon>
        <taxon>Rhodoferax</taxon>
    </lineage>
</organism>
<accession>A0ABM7MME3</accession>
<dbReference type="Proteomes" id="UP000824366">
    <property type="component" value="Chromosome"/>
</dbReference>
<dbReference type="EMBL" id="AP024238">
    <property type="protein sequence ID" value="BCO27334.1"/>
    <property type="molecule type" value="Genomic_DNA"/>
</dbReference>
<name>A0ABM7MME3_9BURK</name>
<gene>
    <name evidence="1" type="ORF">MIZ03_2222</name>
</gene>
<sequence length="56" mass="7029">MLVFPDTHWWEGLISKWDFEVLLYFWIKERDRTDVSWVASENKLSFFLSYQLDRQR</sequence>
<proteinExistence type="predicted"/>
<reference evidence="1 2" key="1">
    <citation type="journal article" date="2021" name="Microbiol. Spectr.">
        <title>A Single Bacterium Capable of Oxidation and Reduction of Iron at Circumneutral pH.</title>
        <authorList>
            <person name="Kato S."/>
            <person name="Ohkuma M."/>
        </authorList>
    </citation>
    <scope>NUCLEOTIDE SEQUENCE [LARGE SCALE GENOMIC DNA]</scope>
    <source>
        <strain evidence="1 2">MIZ03</strain>
    </source>
</reference>
<evidence type="ECO:0000313" key="2">
    <source>
        <dbReference type="Proteomes" id="UP000824366"/>
    </source>
</evidence>
<evidence type="ECO:0000313" key="1">
    <source>
        <dbReference type="EMBL" id="BCO27334.1"/>
    </source>
</evidence>
<protein>
    <submittedName>
        <fullName evidence="1">Uncharacterized protein</fullName>
    </submittedName>
</protein>
<keyword evidence="2" id="KW-1185">Reference proteome</keyword>